<proteinExistence type="predicted"/>
<protein>
    <submittedName>
        <fullName evidence="3">Amino acid adenylation domain-containing protein</fullName>
    </submittedName>
</protein>
<dbReference type="PANTHER" id="PTHR45527">
    <property type="entry name" value="NONRIBOSOMAL PEPTIDE SYNTHETASE"/>
    <property type="match status" value="1"/>
</dbReference>
<dbReference type="InterPro" id="IPR038020">
    <property type="entry name" value="MbtH-like_sf"/>
</dbReference>
<feature type="region of interest" description="Disordered" evidence="1">
    <location>
        <begin position="1"/>
        <end position="48"/>
    </location>
</feature>
<comment type="caution">
    <text evidence="3">The sequence shown here is derived from an EMBL/GenBank/DDBJ whole genome shotgun (WGS) entry which is preliminary data.</text>
</comment>
<dbReference type="SUPFAM" id="SSF47336">
    <property type="entry name" value="ACP-like"/>
    <property type="match status" value="1"/>
</dbReference>
<dbReference type="Gene3D" id="2.30.38.10">
    <property type="entry name" value="Luciferase, Domain 3"/>
    <property type="match status" value="1"/>
</dbReference>
<dbReference type="Gene3D" id="3.40.50.980">
    <property type="match status" value="2"/>
</dbReference>
<dbReference type="GO" id="GO:0031177">
    <property type="term" value="F:phosphopantetheine binding"/>
    <property type="evidence" value="ECO:0007669"/>
    <property type="project" value="TreeGrafter"/>
</dbReference>
<evidence type="ECO:0000313" key="4">
    <source>
        <dbReference type="Proteomes" id="UP000306145"/>
    </source>
</evidence>
<feature type="compositionally biased region" description="Basic and acidic residues" evidence="1">
    <location>
        <begin position="29"/>
        <end position="39"/>
    </location>
</feature>
<dbReference type="PROSITE" id="PS50075">
    <property type="entry name" value="CARRIER"/>
    <property type="match status" value="1"/>
</dbReference>
<dbReference type="Proteomes" id="UP000306145">
    <property type="component" value="Unassembled WGS sequence"/>
</dbReference>
<evidence type="ECO:0000313" key="3">
    <source>
        <dbReference type="EMBL" id="TNH29633.1"/>
    </source>
</evidence>
<keyword evidence="4" id="KW-1185">Reference proteome</keyword>
<dbReference type="GO" id="GO:0044550">
    <property type="term" value="P:secondary metabolite biosynthetic process"/>
    <property type="evidence" value="ECO:0007669"/>
    <property type="project" value="TreeGrafter"/>
</dbReference>
<dbReference type="Gene3D" id="3.90.820.10">
    <property type="entry name" value="Structural Genomics, Unknown Function 30-nov-00 1gh9 Mol_id"/>
    <property type="match status" value="1"/>
</dbReference>
<dbReference type="NCBIfam" id="TIGR01733">
    <property type="entry name" value="AA-adenyl-dom"/>
    <property type="match status" value="1"/>
</dbReference>
<dbReference type="InterPro" id="IPR020845">
    <property type="entry name" value="AMP-binding_CS"/>
</dbReference>
<dbReference type="Gene3D" id="1.10.1200.10">
    <property type="entry name" value="ACP-like"/>
    <property type="match status" value="1"/>
</dbReference>
<dbReference type="Pfam" id="PF00550">
    <property type="entry name" value="PP-binding"/>
    <property type="match status" value="1"/>
</dbReference>
<dbReference type="GO" id="GO:0043041">
    <property type="term" value="P:amino acid activation for nonribosomal peptide biosynthetic process"/>
    <property type="evidence" value="ECO:0007669"/>
    <property type="project" value="TreeGrafter"/>
</dbReference>
<dbReference type="InterPro" id="IPR036736">
    <property type="entry name" value="ACP-like_sf"/>
</dbReference>
<dbReference type="SUPFAM" id="SSF160582">
    <property type="entry name" value="MbtH-like"/>
    <property type="match status" value="1"/>
</dbReference>
<sequence>MRAGLARCHPHRDGPRGRHPQRAAARRAGGIDRVRHSGEGSRGVNSDLGTWSENETGFSVVRSVEGRLSVWPVARSLPANWERLEEHGDLTQCLAGVERRAKQQPTDRDSGCDAVPCPHGPGLLPVFAETLRQHGDRPAVTDPERSLTYREVDRRSDRIAASLRDRGVGREDRVAVYLPRGVDVFVSLLSILKAGAAYVPVDTRYPAARRDLMIHASGARLVITAASMLPELTEIGVAVETPNTLADDAAAPLSGTDIPGCQAACVLFTSGSSGTPKAIVLEHRNLRYFATNPALPELSERDRVAHVSSLSFDALNFEVWCSLAAGAEIVVLPTMPDLVAADLQRELRRHRITAMLAPTMAVNHIVREDRDAFSGLRILHTGGDVVLPASCRALLAGSFRGSLHNLYGPTEGTTACTGHHVTAVGDEDSNVPIGTPLAGAHVHLLDEGRRPVPDGEPGELFIGGQGVARGYLGQPALTASRFLPDPCSSAGARMYATGDRARRRRDGVLEFLGRIDDQAKVRGYRVEPREVERILGRFPGVHDVAVVVGGQGDGRHLIALVVADEALLIRELRSYASEVMPDYMVPSAFTTISKIPADDHGKRDARELLELAQQELRRRSEAVSPRDDVERYLVEVWEELLGAEKVGVHDDFFALGGNSLLAFRLRRRISSDLSTTITAQEVLTVTVLGELADLLKQRQAVSS</sequence>
<dbReference type="EMBL" id="VDFY01000138">
    <property type="protein sequence ID" value="TNH29633.1"/>
    <property type="molecule type" value="Genomic_DNA"/>
</dbReference>
<dbReference type="InterPro" id="IPR045851">
    <property type="entry name" value="AMP-bd_C_sf"/>
</dbReference>
<dbReference type="Pfam" id="PF00501">
    <property type="entry name" value="AMP-binding"/>
    <property type="match status" value="1"/>
</dbReference>
<feature type="domain" description="Carrier" evidence="2">
    <location>
        <begin position="624"/>
        <end position="699"/>
    </location>
</feature>
<evidence type="ECO:0000256" key="1">
    <source>
        <dbReference type="SAM" id="MobiDB-lite"/>
    </source>
</evidence>
<dbReference type="SUPFAM" id="SSF56801">
    <property type="entry name" value="Acetyl-CoA synthetase-like"/>
    <property type="match status" value="1"/>
</dbReference>
<dbReference type="Pfam" id="PF13193">
    <property type="entry name" value="AMP-binding_C"/>
    <property type="match status" value="1"/>
</dbReference>
<dbReference type="InterPro" id="IPR010071">
    <property type="entry name" value="AA_adenyl_dom"/>
</dbReference>
<dbReference type="PANTHER" id="PTHR45527:SF1">
    <property type="entry name" value="FATTY ACID SYNTHASE"/>
    <property type="match status" value="1"/>
</dbReference>
<dbReference type="PROSITE" id="PS00455">
    <property type="entry name" value="AMP_BINDING"/>
    <property type="match status" value="1"/>
</dbReference>
<dbReference type="Gene3D" id="3.30.300.30">
    <property type="match status" value="1"/>
</dbReference>
<dbReference type="InterPro" id="IPR025110">
    <property type="entry name" value="AMP-bd_C"/>
</dbReference>
<dbReference type="AlphaFoldDB" id="A0A5C4QU72"/>
<evidence type="ECO:0000259" key="2">
    <source>
        <dbReference type="PROSITE" id="PS50075"/>
    </source>
</evidence>
<dbReference type="InterPro" id="IPR009081">
    <property type="entry name" value="PP-bd_ACP"/>
</dbReference>
<dbReference type="GO" id="GO:0005737">
    <property type="term" value="C:cytoplasm"/>
    <property type="evidence" value="ECO:0007669"/>
    <property type="project" value="TreeGrafter"/>
</dbReference>
<dbReference type="InterPro" id="IPR000873">
    <property type="entry name" value="AMP-dep_synth/lig_dom"/>
</dbReference>
<dbReference type="OrthoDB" id="4477213at2"/>
<name>A0A5C4QU72_9ACTN</name>
<reference evidence="3 4" key="1">
    <citation type="submission" date="2019-06" db="EMBL/GenBank/DDBJ databases">
        <title>Micromonospora ordensis sp. nov., isolated from deep marine sediment.</title>
        <authorList>
            <person name="Veyisoglu A."/>
            <person name="Carro L."/>
            <person name="Klenk H.-P."/>
            <person name="Sahin N."/>
        </authorList>
    </citation>
    <scope>NUCLEOTIDE SEQUENCE [LARGE SCALE GENOMIC DNA]</scope>
    <source>
        <strain evidence="3 4">S2509</strain>
    </source>
</reference>
<accession>A0A5C4QU72</accession>
<dbReference type="CDD" id="cd05930">
    <property type="entry name" value="A_NRPS"/>
    <property type="match status" value="1"/>
</dbReference>
<organism evidence="3 4">
    <name type="scientific">Micromonospora orduensis</name>
    <dbReference type="NCBI Taxonomy" id="1420891"/>
    <lineage>
        <taxon>Bacteria</taxon>
        <taxon>Bacillati</taxon>
        <taxon>Actinomycetota</taxon>
        <taxon>Actinomycetes</taxon>
        <taxon>Micromonosporales</taxon>
        <taxon>Micromonosporaceae</taxon>
        <taxon>Micromonospora</taxon>
    </lineage>
</organism>
<gene>
    <name evidence="3" type="ORF">FHG89_11540</name>
</gene>